<dbReference type="AlphaFoldDB" id="A0AAN9D735"/>
<keyword evidence="2" id="KW-0732">Signal</keyword>
<evidence type="ECO:0008006" key="5">
    <source>
        <dbReference type="Google" id="ProtNLM"/>
    </source>
</evidence>
<evidence type="ECO:0000313" key="4">
    <source>
        <dbReference type="Proteomes" id="UP001364617"/>
    </source>
</evidence>
<organism evidence="3 4">
    <name type="scientific">Phoxinus phoxinus</name>
    <name type="common">Eurasian minnow</name>
    <dbReference type="NCBI Taxonomy" id="58324"/>
    <lineage>
        <taxon>Eukaryota</taxon>
        <taxon>Metazoa</taxon>
        <taxon>Chordata</taxon>
        <taxon>Craniata</taxon>
        <taxon>Vertebrata</taxon>
        <taxon>Euteleostomi</taxon>
        <taxon>Actinopterygii</taxon>
        <taxon>Neopterygii</taxon>
        <taxon>Teleostei</taxon>
        <taxon>Ostariophysi</taxon>
        <taxon>Cypriniformes</taxon>
        <taxon>Leuciscidae</taxon>
        <taxon>Phoxininae</taxon>
        <taxon>Phoxinus</taxon>
    </lineage>
</organism>
<protein>
    <recommendedName>
        <fullName evidence="5">Somatostatin/Cortistatin C-terminal domain-containing protein</fullName>
    </recommendedName>
</protein>
<gene>
    <name evidence="3" type="ORF">R3I93_006787</name>
</gene>
<dbReference type="Proteomes" id="UP001364617">
    <property type="component" value="Unassembled WGS sequence"/>
</dbReference>
<evidence type="ECO:0000256" key="1">
    <source>
        <dbReference type="SAM" id="MobiDB-lite"/>
    </source>
</evidence>
<feature type="chain" id="PRO_5042928641" description="Somatostatin/Cortistatin C-terminal domain-containing protein" evidence="2">
    <location>
        <begin position="21"/>
        <end position="118"/>
    </location>
</feature>
<keyword evidence="4" id="KW-1185">Reference proteome</keyword>
<comment type="caution">
    <text evidence="3">The sequence shown here is derived from an EMBL/GenBank/DDBJ whole genome shotgun (WGS) entry which is preliminary data.</text>
</comment>
<sequence length="118" mass="13079">MLPIALVLLFFSLLLPCGGASVKPVRVFSSRATETSADTQTGLSEGFIPRLLILLSNTKDAEQDNSKPFRGTLLDGDAGPMKRQEEHEAEPPAEVFTVKQTKRKEGCRFLYYKTWTAC</sequence>
<evidence type="ECO:0000313" key="3">
    <source>
        <dbReference type="EMBL" id="KAK7162563.1"/>
    </source>
</evidence>
<dbReference type="EMBL" id="JAYKXH010000007">
    <property type="protein sequence ID" value="KAK7162563.1"/>
    <property type="molecule type" value="Genomic_DNA"/>
</dbReference>
<feature type="region of interest" description="Disordered" evidence="1">
    <location>
        <begin position="61"/>
        <end position="93"/>
    </location>
</feature>
<feature type="compositionally biased region" description="Basic and acidic residues" evidence="1">
    <location>
        <begin position="80"/>
        <end position="90"/>
    </location>
</feature>
<name>A0AAN9D735_9TELE</name>
<proteinExistence type="predicted"/>
<reference evidence="3 4" key="1">
    <citation type="submission" date="2024-02" db="EMBL/GenBank/DDBJ databases">
        <title>Chromosome-level genome assembly of the Eurasian Minnow (Phoxinus phoxinus).</title>
        <authorList>
            <person name="Oriowo T.O."/>
            <person name="Martin S."/>
            <person name="Stange M."/>
            <person name="Chrysostomakis Y."/>
            <person name="Brown T."/>
            <person name="Winkler S."/>
            <person name="Kukowka S."/>
            <person name="Myers E.W."/>
            <person name="Bohne A."/>
        </authorList>
    </citation>
    <scope>NUCLEOTIDE SEQUENCE [LARGE SCALE GENOMIC DNA]</scope>
    <source>
        <strain evidence="3">ZFMK-TIS-60720</strain>
        <tissue evidence="3">Whole Organism</tissue>
    </source>
</reference>
<evidence type="ECO:0000256" key="2">
    <source>
        <dbReference type="SAM" id="SignalP"/>
    </source>
</evidence>
<feature type="signal peptide" evidence="2">
    <location>
        <begin position="1"/>
        <end position="20"/>
    </location>
</feature>
<accession>A0AAN9D735</accession>